<proteinExistence type="predicted"/>
<dbReference type="EMBL" id="PTRA01000001">
    <property type="protein sequence ID" value="PQA59840.1"/>
    <property type="molecule type" value="Genomic_DNA"/>
</dbReference>
<accession>A0A2S7IQH2</accession>
<dbReference type="OrthoDB" id="882957at2"/>
<comment type="caution">
    <text evidence="1">The sequence shown here is derived from an EMBL/GenBank/DDBJ whole genome shotgun (WGS) entry which is preliminary data.</text>
</comment>
<gene>
    <name evidence="1" type="ORF">C5O19_09520</name>
</gene>
<dbReference type="RefSeq" id="WP_104711632.1">
    <property type="nucleotide sequence ID" value="NZ_PTRA01000001.1"/>
</dbReference>
<dbReference type="AlphaFoldDB" id="A0A2S7IQH2"/>
<evidence type="ECO:0000313" key="2">
    <source>
        <dbReference type="Proteomes" id="UP000239590"/>
    </source>
</evidence>
<dbReference type="Proteomes" id="UP000239590">
    <property type="component" value="Unassembled WGS sequence"/>
</dbReference>
<protein>
    <submittedName>
        <fullName evidence="1">Uncharacterized protein</fullName>
    </submittedName>
</protein>
<organism evidence="1 2">
    <name type="scientific">Siphonobacter curvatus</name>
    <dbReference type="NCBI Taxonomy" id="2094562"/>
    <lineage>
        <taxon>Bacteria</taxon>
        <taxon>Pseudomonadati</taxon>
        <taxon>Bacteroidota</taxon>
        <taxon>Cytophagia</taxon>
        <taxon>Cytophagales</taxon>
        <taxon>Cytophagaceae</taxon>
        <taxon>Siphonobacter</taxon>
    </lineage>
</organism>
<reference evidence="2" key="1">
    <citation type="submission" date="2018-02" db="EMBL/GenBank/DDBJ databases">
        <title>Genome sequencing of Solimonas sp. HR-BB.</title>
        <authorList>
            <person name="Lee Y."/>
            <person name="Jeon C.O."/>
        </authorList>
    </citation>
    <scope>NUCLEOTIDE SEQUENCE [LARGE SCALE GENOMIC DNA]</scope>
    <source>
        <strain evidence="2">HR-U</strain>
    </source>
</reference>
<keyword evidence="2" id="KW-1185">Reference proteome</keyword>
<evidence type="ECO:0000313" key="1">
    <source>
        <dbReference type="EMBL" id="PQA59840.1"/>
    </source>
</evidence>
<name>A0A2S7IQH2_9BACT</name>
<sequence length="80" mass="9130">MLTIAQIADRLHIKSVETVGKYMKLPVTDPKYLPSIALNGKSKGARLSEVEKWIERNTPEAKAQRNREFWLAKSRKALHA</sequence>